<dbReference type="EMBL" id="WIOL01000001">
    <property type="protein sequence ID" value="MQT15943.1"/>
    <property type="molecule type" value="Genomic_DNA"/>
</dbReference>
<evidence type="ECO:0000256" key="6">
    <source>
        <dbReference type="ARBA" id="ARBA00023136"/>
    </source>
</evidence>
<keyword evidence="5" id="KW-0997">Cell inner membrane</keyword>
<name>A0A7C9KJN6_9SPHN</name>
<evidence type="ECO:0000256" key="1">
    <source>
        <dbReference type="ARBA" id="ARBA00004236"/>
    </source>
</evidence>
<accession>A0A7C9KJN6</accession>
<evidence type="ECO:0000256" key="2">
    <source>
        <dbReference type="ARBA" id="ARBA00009477"/>
    </source>
</evidence>
<keyword evidence="6" id="KW-0472">Membrane</keyword>
<feature type="domain" description="Multidrug resistance protein MdtA-like C-terminal permuted SH3" evidence="11">
    <location>
        <begin position="315"/>
        <end position="370"/>
    </location>
</feature>
<reference evidence="12 13" key="1">
    <citation type="submission" date="2019-09" db="EMBL/GenBank/DDBJ databases">
        <title>Polymorphobacter sp. isolated from a lake in China.</title>
        <authorList>
            <person name="Liu Z."/>
        </authorList>
    </citation>
    <scope>NUCLEOTIDE SEQUENCE [LARGE SCALE GENOMIC DNA]</scope>
    <source>
        <strain evidence="12 13">D40P</strain>
    </source>
</reference>
<dbReference type="Gene3D" id="2.40.420.20">
    <property type="match status" value="1"/>
</dbReference>
<keyword evidence="3" id="KW-0813">Transport</keyword>
<evidence type="ECO:0000256" key="3">
    <source>
        <dbReference type="ARBA" id="ARBA00022448"/>
    </source>
</evidence>
<dbReference type="PANTHER" id="PTHR30469:SF36">
    <property type="entry name" value="BLL3903 PROTEIN"/>
    <property type="match status" value="1"/>
</dbReference>
<dbReference type="Pfam" id="PF25917">
    <property type="entry name" value="BSH_RND"/>
    <property type="match status" value="1"/>
</dbReference>
<organism evidence="12 13">
    <name type="scientific">Sandarakinorhabdus fusca</name>
    <dbReference type="NCBI Taxonomy" id="1439888"/>
    <lineage>
        <taxon>Bacteria</taxon>
        <taxon>Pseudomonadati</taxon>
        <taxon>Pseudomonadota</taxon>
        <taxon>Alphaproteobacteria</taxon>
        <taxon>Sphingomonadales</taxon>
        <taxon>Sphingosinicellaceae</taxon>
        <taxon>Sandarakinorhabdus</taxon>
    </lineage>
</organism>
<dbReference type="PROSITE" id="PS51257">
    <property type="entry name" value="PROKAR_LIPOPROTEIN"/>
    <property type="match status" value="1"/>
</dbReference>
<evidence type="ECO:0000256" key="4">
    <source>
        <dbReference type="ARBA" id="ARBA00022475"/>
    </source>
</evidence>
<dbReference type="Gene3D" id="1.10.287.470">
    <property type="entry name" value="Helix hairpin bin"/>
    <property type="match status" value="1"/>
</dbReference>
<dbReference type="InterPro" id="IPR058625">
    <property type="entry name" value="MdtA-like_BSH"/>
</dbReference>
<keyword evidence="13" id="KW-1185">Reference proteome</keyword>
<comment type="similarity">
    <text evidence="2">Belongs to the membrane fusion protein (MFP) (TC 8.A.1) family.</text>
</comment>
<gene>
    <name evidence="12" type="ORF">F3168_01530</name>
</gene>
<evidence type="ECO:0000313" key="12">
    <source>
        <dbReference type="EMBL" id="MQT15943.1"/>
    </source>
</evidence>
<feature type="domain" description="Multidrug resistance protein MdtA-like barrel-sandwich hybrid" evidence="9">
    <location>
        <begin position="76"/>
        <end position="217"/>
    </location>
</feature>
<feature type="domain" description="Multidrug resistance protein MdtA-like alpha-helical hairpin" evidence="8">
    <location>
        <begin position="116"/>
        <end position="184"/>
    </location>
</feature>
<dbReference type="Pfam" id="PF25944">
    <property type="entry name" value="Beta-barrel_RND"/>
    <property type="match status" value="1"/>
</dbReference>
<dbReference type="Gene3D" id="2.40.30.170">
    <property type="match status" value="1"/>
</dbReference>
<dbReference type="OrthoDB" id="9806939at2"/>
<sequence>MRLSYRIGFILGMSVTSRPRSVLAVIGAALALGSCGEGDDAGARKRPPQVVGAMPAKAEDFAPRLVALGTVTPLQSVAVRPRSDGEIVRILFREGDDVRAGQPLFQLDDRGARAALAQARANLASARAAAVQARGDYTRAQQLVGKGFVSAAVLDQRKALAGSADAAIAAAQAAVQAAETALDFQTIRAPVSGRTGELGFRLGANVRTGEAVPLVTVNQLSPISVRFLVPPEQVQDVRGALSRGGVTVTARPQDDSGGAAPIATGRLSFLDNNVNPGTGSVAAKAEFVNKGDTLWPGAIINVEVPLSGSAPRIALPEGAVQTGRDAPFVWAVGADNKIMMRDVTVAGRANGKVFLASGVAPGETIIVDSLTKLRPGDTVRTRAGGAAPRTVAAAATGTGG</sequence>
<dbReference type="Pfam" id="PF25876">
    <property type="entry name" value="HH_MFP_RND"/>
    <property type="match status" value="1"/>
</dbReference>
<evidence type="ECO:0000259" key="11">
    <source>
        <dbReference type="Pfam" id="PF25967"/>
    </source>
</evidence>
<evidence type="ECO:0000256" key="5">
    <source>
        <dbReference type="ARBA" id="ARBA00022519"/>
    </source>
</evidence>
<dbReference type="InterPro" id="IPR058626">
    <property type="entry name" value="MdtA-like_b-barrel"/>
</dbReference>
<evidence type="ECO:0000259" key="10">
    <source>
        <dbReference type="Pfam" id="PF25944"/>
    </source>
</evidence>
<dbReference type="AlphaFoldDB" id="A0A7C9KJN6"/>
<dbReference type="SUPFAM" id="SSF111369">
    <property type="entry name" value="HlyD-like secretion proteins"/>
    <property type="match status" value="1"/>
</dbReference>
<feature type="domain" description="Multidrug resistance protein MdtA-like beta-barrel" evidence="10">
    <location>
        <begin position="222"/>
        <end position="304"/>
    </location>
</feature>
<comment type="caution">
    <text evidence="12">The sequence shown here is derived from an EMBL/GenBank/DDBJ whole genome shotgun (WGS) entry which is preliminary data.</text>
</comment>
<feature type="region of interest" description="Disordered" evidence="7">
    <location>
        <begin position="381"/>
        <end position="400"/>
    </location>
</feature>
<evidence type="ECO:0000259" key="8">
    <source>
        <dbReference type="Pfam" id="PF25876"/>
    </source>
</evidence>
<evidence type="ECO:0000256" key="7">
    <source>
        <dbReference type="SAM" id="MobiDB-lite"/>
    </source>
</evidence>
<dbReference type="GO" id="GO:1990281">
    <property type="term" value="C:efflux pump complex"/>
    <property type="evidence" value="ECO:0007669"/>
    <property type="project" value="TreeGrafter"/>
</dbReference>
<dbReference type="InterPro" id="IPR058627">
    <property type="entry name" value="MdtA-like_C"/>
</dbReference>
<dbReference type="Proteomes" id="UP000481327">
    <property type="component" value="Unassembled WGS sequence"/>
</dbReference>
<dbReference type="NCBIfam" id="TIGR01730">
    <property type="entry name" value="RND_mfp"/>
    <property type="match status" value="1"/>
</dbReference>
<dbReference type="GO" id="GO:0015562">
    <property type="term" value="F:efflux transmembrane transporter activity"/>
    <property type="evidence" value="ECO:0007669"/>
    <property type="project" value="TreeGrafter"/>
</dbReference>
<dbReference type="Gene3D" id="2.40.50.100">
    <property type="match status" value="1"/>
</dbReference>
<evidence type="ECO:0000259" key="9">
    <source>
        <dbReference type="Pfam" id="PF25917"/>
    </source>
</evidence>
<dbReference type="InterPro" id="IPR058624">
    <property type="entry name" value="MdtA-like_HH"/>
</dbReference>
<comment type="subcellular location">
    <subcellularLocation>
        <location evidence="1">Cell membrane</location>
    </subcellularLocation>
</comment>
<evidence type="ECO:0000313" key="13">
    <source>
        <dbReference type="Proteomes" id="UP000481327"/>
    </source>
</evidence>
<proteinExistence type="inferred from homology"/>
<dbReference type="InterPro" id="IPR006143">
    <property type="entry name" value="RND_pump_MFP"/>
</dbReference>
<keyword evidence="4" id="KW-1003">Cell membrane</keyword>
<dbReference type="Pfam" id="PF25967">
    <property type="entry name" value="RND-MFP_C"/>
    <property type="match status" value="1"/>
</dbReference>
<protein>
    <submittedName>
        <fullName evidence="12">Efflux RND transporter periplasmic adaptor subunit</fullName>
    </submittedName>
</protein>
<dbReference type="PANTHER" id="PTHR30469">
    <property type="entry name" value="MULTIDRUG RESISTANCE PROTEIN MDTA"/>
    <property type="match status" value="1"/>
</dbReference>